<evidence type="ECO:0000256" key="1">
    <source>
        <dbReference type="PROSITE-ProRule" id="PRU00244"/>
    </source>
</evidence>
<comment type="caution">
    <text evidence="4">The sequence shown here is derived from an EMBL/GenBank/DDBJ whole genome shotgun (WGS) entry which is preliminary data.</text>
</comment>
<evidence type="ECO:0000313" key="4">
    <source>
        <dbReference type="EMBL" id="KAB1990797.1"/>
    </source>
</evidence>
<feature type="transmembrane region" description="Helical" evidence="1">
    <location>
        <begin position="142"/>
        <end position="166"/>
    </location>
</feature>
<dbReference type="AlphaFoldDB" id="A0A7J5DPT5"/>
<keyword evidence="1" id="KW-0472">Membrane</keyword>
<reference evidence="4 5" key="1">
    <citation type="submission" date="2019-09" db="EMBL/GenBank/DDBJ databases">
        <title>Isolation and identification of active actinomycetes.</title>
        <authorList>
            <person name="Yu Z."/>
            <person name="Han C."/>
            <person name="Yu B."/>
        </authorList>
    </citation>
    <scope>NUCLEOTIDE SEQUENCE [LARGE SCALE GENOMIC DNA]</scope>
    <source>
        <strain evidence="4 5">NEAU-H2</strain>
    </source>
</reference>
<evidence type="ECO:0000259" key="3">
    <source>
        <dbReference type="PROSITE" id="PS50924"/>
    </source>
</evidence>
<proteinExistence type="predicted"/>
<dbReference type="GO" id="GO:0016020">
    <property type="term" value="C:membrane"/>
    <property type="evidence" value="ECO:0007669"/>
    <property type="project" value="UniProtKB-UniRule"/>
</dbReference>
<dbReference type="EMBL" id="WBKG01000001">
    <property type="protein sequence ID" value="KAB1990797.1"/>
    <property type="molecule type" value="Genomic_DNA"/>
</dbReference>
<organism evidence="4 5">
    <name type="scientific">Streptomyces triticiradicis</name>
    <dbReference type="NCBI Taxonomy" id="2651189"/>
    <lineage>
        <taxon>Bacteria</taxon>
        <taxon>Bacillati</taxon>
        <taxon>Actinomycetota</taxon>
        <taxon>Actinomycetes</taxon>
        <taxon>Kitasatosporales</taxon>
        <taxon>Streptomycetaceae</taxon>
        <taxon>Streptomyces</taxon>
    </lineage>
</organism>
<dbReference type="PROSITE" id="PS50924">
    <property type="entry name" value="MHYT"/>
    <property type="match status" value="1"/>
</dbReference>
<evidence type="ECO:0000256" key="2">
    <source>
        <dbReference type="SAM" id="MobiDB-lite"/>
    </source>
</evidence>
<keyword evidence="5" id="KW-1185">Reference proteome</keyword>
<feature type="domain" description="MHYT" evidence="3">
    <location>
        <begin position="10"/>
        <end position="199"/>
    </location>
</feature>
<sequence length="325" mass="33846">MNGTIDGFSYGLVTPVAAYVMACVGSALGLRCVVRTVHHEPGWRLGWLALGAASLGCGIWTMHFIAMTGFSVAETPITYDIPLTLLSLLVAVVVVSAGVFIVGHRGATRFALAVGGSITGLGVAMMHYLGMFAMQLNGELGYNAFTVTLSVIIALVAATAALWAAVSVHGFLHTLGASLVMGLAVTGMHYTGMAAVSVHIHNSIDTAPTVTGQEGSSLLLPMLLGPIIFLILAAAIVMFDPVLILGDSSWNKPTKGRRSKVVARGNAMPVRLPGVEDTSLPMAHSVPQADHWSSAAPQWPAADVHAPQYDAPGTGVPHGTRYEGE</sequence>
<feature type="transmembrane region" description="Helical" evidence="1">
    <location>
        <begin position="85"/>
        <end position="103"/>
    </location>
</feature>
<dbReference type="RefSeq" id="WP_151467351.1">
    <property type="nucleotide sequence ID" value="NZ_WBKG01000001.1"/>
</dbReference>
<feature type="transmembrane region" description="Helical" evidence="1">
    <location>
        <begin position="220"/>
        <end position="245"/>
    </location>
</feature>
<dbReference type="InterPro" id="IPR005330">
    <property type="entry name" value="MHYT_dom"/>
</dbReference>
<name>A0A7J5DPT5_9ACTN</name>
<protein>
    <recommendedName>
        <fullName evidence="3">MHYT domain-containing protein</fullName>
    </recommendedName>
</protein>
<feature type="transmembrane region" description="Helical" evidence="1">
    <location>
        <begin position="12"/>
        <end position="33"/>
    </location>
</feature>
<accession>A0A7J5DPT5</accession>
<feature type="transmembrane region" description="Helical" evidence="1">
    <location>
        <begin position="178"/>
        <end position="200"/>
    </location>
</feature>
<evidence type="ECO:0000313" key="5">
    <source>
        <dbReference type="Proteomes" id="UP000442990"/>
    </source>
</evidence>
<dbReference type="Proteomes" id="UP000442990">
    <property type="component" value="Unassembled WGS sequence"/>
</dbReference>
<feature type="transmembrane region" description="Helical" evidence="1">
    <location>
        <begin position="45"/>
        <end position="65"/>
    </location>
</feature>
<feature type="transmembrane region" description="Helical" evidence="1">
    <location>
        <begin position="110"/>
        <end position="130"/>
    </location>
</feature>
<keyword evidence="1" id="KW-0812">Transmembrane</keyword>
<keyword evidence="1" id="KW-1133">Transmembrane helix</keyword>
<dbReference type="PANTHER" id="PTHR35152:SF1">
    <property type="entry name" value="DOMAIN SIGNALLING PROTEIN, PUTATIVE (AFU_ORTHOLOGUE AFUA_5G11310)-RELATED"/>
    <property type="match status" value="1"/>
</dbReference>
<dbReference type="Pfam" id="PF03707">
    <property type="entry name" value="MHYT"/>
    <property type="match status" value="3"/>
</dbReference>
<feature type="region of interest" description="Disordered" evidence="2">
    <location>
        <begin position="304"/>
        <end position="325"/>
    </location>
</feature>
<gene>
    <name evidence="4" type="ORF">F8144_02435</name>
</gene>
<dbReference type="PANTHER" id="PTHR35152">
    <property type="entry name" value="DOMAIN SIGNALLING PROTEIN, PUTATIVE (AFU_ORTHOLOGUE AFUA_5G11310)-RELATED"/>
    <property type="match status" value="1"/>
</dbReference>